<reference evidence="1 2" key="1">
    <citation type="submission" date="2019-06" db="EMBL/GenBank/DDBJ databases">
        <authorList>
            <person name="Li J."/>
        </authorList>
    </citation>
    <scope>NUCLEOTIDE SEQUENCE [LARGE SCALE GENOMIC DNA]</scope>
    <source>
        <strain evidence="1 2">LMG 28165</strain>
    </source>
</reference>
<dbReference type="AlphaFoldDB" id="A0A5C4U4P0"/>
<gene>
    <name evidence="1" type="ORF">FHE74_02475</name>
</gene>
<proteinExistence type="predicted"/>
<evidence type="ECO:0000313" key="2">
    <source>
        <dbReference type="Proteomes" id="UP000312032"/>
    </source>
</evidence>
<dbReference type="EMBL" id="VDHJ01000003">
    <property type="protein sequence ID" value="TNL99240.1"/>
    <property type="molecule type" value="Genomic_DNA"/>
</dbReference>
<name>A0A5C4U4P0_9CORY</name>
<evidence type="ECO:0000313" key="1">
    <source>
        <dbReference type="EMBL" id="TNL99240.1"/>
    </source>
</evidence>
<comment type="caution">
    <text evidence="1">The sequence shown here is derived from an EMBL/GenBank/DDBJ whole genome shotgun (WGS) entry which is preliminary data.</text>
</comment>
<dbReference type="OrthoDB" id="3215033at2"/>
<dbReference type="RefSeq" id="WP_139464869.1">
    <property type="nucleotide sequence ID" value="NZ_VDHJ01000003.1"/>
</dbReference>
<organism evidence="1 2">
    <name type="scientific">Corynebacterium tapiri</name>
    <dbReference type="NCBI Taxonomy" id="1448266"/>
    <lineage>
        <taxon>Bacteria</taxon>
        <taxon>Bacillati</taxon>
        <taxon>Actinomycetota</taxon>
        <taxon>Actinomycetes</taxon>
        <taxon>Mycobacteriales</taxon>
        <taxon>Corynebacteriaceae</taxon>
        <taxon>Corynebacterium</taxon>
    </lineage>
</organism>
<protein>
    <submittedName>
        <fullName evidence="1">DUF3046 domain-containing protein</fullName>
    </submittedName>
</protein>
<dbReference type="Proteomes" id="UP000312032">
    <property type="component" value="Unassembled WGS sequence"/>
</dbReference>
<accession>A0A5C4U4P0</accession>
<sequence length="72" mass="8064">MRLTEFTRLLEDEFGATRGAWIAHSHVVAALGGTANELIDAGVSPRDVWRELCRDFDVPEERQLGIDRPSRG</sequence>
<keyword evidence="2" id="KW-1185">Reference proteome</keyword>
<dbReference type="Pfam" id="PF11248">
    <property type="entry name" value="DUF3046"/>
    <property type="match status" value="1"/>
</dbReference>
<dbReference type="InterPro" id="IPR021408">
    <property type="entry name" value="DUF3046"/>
</dbReference>